<reference evidence="1 2" key="1">
    <citation type="journal article" date="2017" name="Int. J. Syst. Evol. Microbiol.">
        <title>Oleiagrimonas citrea sp. nov., a marine bacterium isolated from tidal flat sediment and emended description of the genus Oleiagrimonas Fang et al. 2015 and Oleiagrimonas soli.</title>
        <authorList>
            <person name="Yang S.H."/>
            <person name="Seo H.S."/>
            <person name="Seong C.N."/>
            <person name="Kwon K.K."/>
        </authorList>
    </citation>
    <scope>NUCLEOTIDE SEQUENCE [LARGE SCALE GENOMIC DNA]</scope>
    <source>
        <strain evidence="1 2">MEBiC09124</strain>
    </source>
</reference>
<accession>A0A846ZLK1</accession>
<gene>
    <name evidence="1" type="ORF">HF690_05490</name>
</gene>
<name>A0A846ZLK1_9GAMM</name>
<keyword evidence="2" id="KW-1185">Reference proteome</keyword>
<comment type="caution">
    <text evidence="1">The sequence shown here is derived from an EMBL/GenBank/DDBJ whole genome shotgun (WGS) entry which is preliminary data.</text>
</comment>
<protein>
    <submittedName>
        <fullName evidence="1">Uncharacterized protein</fullName>
    </submittedName>
</protein>
<evidence type="ECO:0000313" key="1">
    <source>
        <dbReference type="EMBL" id="NKZ38410.1"/>
    </source>
</evidence>
<dbReference type="RefSeq" id="WP_168608735.1">
    <property type="nucleotide sequence ID" value="NZ_JAAZQD010000002.1"/>
</dbReference>
<proteinExistence type="predicted"/>
<dbReference type="Proteomes" id="UP000541636">
    <property type="component" value="Unassembled WGS sequence"/>
</dbReference>
<evidence type="ECO:0000313" key="2">
    <source>
        <dbReference type="Proteomes" id="UP000541636"/>
    </source>
</evidence>
<dbReference type="EMBL" id="JAAZQD010000002">
    <property type="protein sequence ID" value="NKZ38410.1"/>
    <property type="molecule type" value="Genomic_DNA"/>
</dbReference>
<sequence>MFEDDPFALRFRHGDIGAGLDAGRVRCIQDGVRDEVQHSGDPAFSRIAHGEVRHAGNVVIVRHTAFCFQTCATKPLLKNLAAGDVAGHGGG</sequence>
<organism evidence="1 2">
    <name type="scientific">Oleiagrimonas citrea</name>
    <dbReference type="NCBI Taxonomy" id="1665687"/>
    <lineage>
        <taxon>Bacteria</taxon>
        <taxon>Pseudomonadati</taxon>
        <taxon>Pseudomonadota</taxon>
        <taxon>Gammaproteobacteria</taxon>
        <taxon>Lysobacterales</taxon>
        <taxon>Rhodanobacteraceae</taxon>
        <taxon>Oleiagrimonas</taxon>
    </lineage>
</organism>
<dbReference type="AlphaFoldDB" id="A0A846ZLK1"/>